<gene>
    <name evidence="1" type="ORF">L484_025436</name>
</gene>
<reference evidence="2" key="1">
    <citation type="submission" date="2013-01" db="EMBL/GenBank/DDBJ databases">
        <title>Draft Genome Sequence of a Mulberry Tree, Morus notabilis C.K. Schneid.</title>
        <authorList>
            <person name="He N."/>
            <person name="Zhao S."/>
        </authorList>
    </citation>
    <scope>NUCLEOTIDE SEQUENCE</scope>
</reference>
<name>W9RCY7_9ROSA</name>
<dbReference type="Proteomes" id="UP000030645">
    <property type="component" value="Unassembled WGS sequence"/>
</dbReference>
<dbReference type="EMBL" id="KE344510">
    <property type="protein sequence ID" value="EXB65355.1"/>
    <property type="molecule type" value="Genomic_DNA"/>
</dbReference>
<organism evidence="1 2">
    <name type="scientific">Morus notabilis</name>
    <dbReference type="NCBI Taxonomy" id="981085"/>
    <lineage>
        <taxon>Eukaryota</taxon>
        <taxon>Viridiplantae</taxon>
        <taxon>Streptophyta</taxon>
        <taxon>Embryophyta</taxon>
        <taxon>Tracheophyta</taxon>
        <taxon>Spermatophyta</taxon>
        <taxon>Magnoliopsida</taxon>
        <taxon>eudicotyledons</taxon>
        <taxon>Gunneridae</taxon>
        <taxon>Pentapetalae</taxon>
        <taxon>rosids</taxon>
        <taxon>fabids</taxon>
        <taxon>Rosales</taxon>
        <taxon>Moraceae</taxon>
        <taxon>Moreae</taxon>
        <taxon>Morus</taxon>
    </lineage>
</organism>
<dbReference type="AlphaFoldDB" id="W9RCY7"/>
<accession>W9RCY7</accession>
<proteinExistence type="predicted"/>
<evidence type="ECO:0000313" key="2">
    <source>
        <dbReference type="Proteomes" id="UP000030645"/>
    </source>
</evidence>
<protein>
    <submittedName>
        <fullName evidence="1">Uncharacterized protein</fullName>
    </submittedName>
</protein>
<keyword evidence="2" id="KW-1185">Reference proteome</keyword>
<sequence length="83" mass="9607">MVIHSIGMMIWISDHQPVFLASQGQRMRTTPIREYVRRLYMTLGPTSIKEPYLDHRRNDKGSGLWLSILINANFMESTGTLPM</sequence>
<evidence type="ECO:0000313" key="1">
    <source>
        <dbReference type="EMBL" id="EXB65355.1"/>
    </source>
</evidence>